<dbReference type="Pfam" id="PF14223">
    <property type="entry name" value="Retrotran_gag_2"/>
    <property type="match status" value="1"/>
</dbReference>
<dbReference type="GO" id="GO:0015074">
    <property type="term" value="P:DNA integration"/>
    <property type="evidence" value="ECO:0007669"/>
    <property type="project" value="InterPro"/>
</dbReference>
<reference evidence="6 7" key="1">
    <citation type="submission" date="2024-02" db="EMBL/GenBank/DDBJ databases">
        <title>High-quality chromosome-scale genome assembly of Pensacola bahiagrass (Paspalum notatum Flugge var. saurae).</title>
        <authorList>
            <person name="Vega J.M."/>
            <person name="Podio M."/>
            <person name="Orjuela J."/>
            <person name="Siena L.A."/>
            <person name="Pessino S.C."/>
            <person name="Combes M.C."/>
            <person name="Mariac C."/>
            <person name="Albertini E."/>
            <person name="Pupilli F."/>
            <person name="Ortiz J.P.A."/>
            <person name="Leblanc O."/>
        </authorList>
    </citation>
    <scope>NUCLEOTIDE SEQUENCE [LARGE SCALE GENOMIC DNA]</scope>
    <source>
        <strain evidence="6">R1</strain>
        <tissue evidence="6">Leaf</tissue>
    </source>
</reference>
<evidence type="ECO:0000256" key="4">
    <source>
        <dbReference type="SAM" id="Phobius"/>
    </source>
</evidence>
<evidence type="ECO:0000256" key="1">
    <source>
        <dbReference type="ARBA" id="ARBA00022723"/>
    </source>
</evidence>
<dbReference type="InterPro" id="IPR001584">
    <property type="entry name" value="Integrase_cat-core"/>
</dbReference>
<dbReference type="InterPro" id="IPR057670">
    <property type="entry name" value="SH3_retrovirus"/>
</dbReference>
<dbReference type="Gene3D" id="3.30.420.10">
    <property type="entry name" value="Ribonuclease H-like superfamily/Ribonuclease H"/>
    <property type="match status" value="1"/>
</dbReference>
<evidence type="ECO:0000256" key="3">
    <source>
        <dbReference type="SAM" id="MobiDB-lite"/>
    </source>
</evidence>
<keyword evidence="2" id="KW-0378">Hydrolase</keyword>
<feature type="compositionally biased region" description="Polar residues" evidence="3">
    <location>
        <begin position="794"/>
        <end position="806"/>
    </location>
</feature>
<dbReference type="InterPro" id="IPR012337">
    <property type="entry name" value="RNaseH-like_sf"/>
</dbReference>
<organism evidence="6 7">
    <name type="scientific">Paspalum notatum var. saurae</name>
    <dbReference type="NCBI Taxonomy" id="547442"/>
    <lineage>
        <taxon>Eukaryota</taxon>
        <taxon>Viridiplantae</taxon>
        <taxon>Streptophyta</taxon>
        <taxon>Embryophyta</taxon>
        <taxon>Tracheophyta</taxon>
        <taxon>Spermatophyta</taxon>
        <taxon>Magnoliopsida</taxon>
        <taxon>Liliopsida</taxon>
        <taxon>Poales</taxon>
        <taxon>Poaceae</taxon>
        <taxon>PACMAD clade</taxon>
        <taxon>Panicoideae</taxon>
        <taxon>Andropogonodae</taxon>
        <taxon>Paspaleae</taxon>
        <taxon>Paspalinae</taxon>
        <taxon>Paspalum</taxon>
    </lineage>
</organism>
<dbReference type="InterPro" id="IPR039537">
    <property type="entry name" value="Retrotran_Ty1/copia-like"/>
</dbReference>
<dbReference type="EMBL" id="CP144745">
    <property type="protein sequence ID" value="WVZ51017.1"/>
    <property type="molecule type" value="Genomic_DNA"/>
</dbReference>
<evidence type="ECO:0000313" key="7">
    <source>
        <dbReference type="Proteomes" id="UP001341281"/>
    </source>
</evidence>
<dbReference type="CDD" id="cd09272">
    <property type="entry name" value="RNase_HI_RT_Ty1"/>
    <property type="match status" value="1"/>
</dbReference>
<proteinExistence type="predicted"/>
<dbReference type="Pfam" id="PF25597">
    <property type="entry name" value="SH3_retrovirus"/>
    <property type="match status" value="1"/>
</dbReference>
<dbReference type="GO" id="GO:0016787">
    <property type="term" value="F:hydrolase activity"/>
    <property type="evidence" value="ECO:0007669"/>
    <property type="project" value="UniProtKB-KW"/>
</dbReference>
<feature type="transmembrane region" description="Helical" evidence="4">
    <location>
        <begin position="1049"/>
        <end position="1068"/>
    </location>
</feature>
<dbReference type="GO" id="GO:0046872">
    <property type="term" value="F:metal ion binding"/>
    <property type="evidence" value="ECO:0007669"/>
    <property type="project" value="UniProtKB-KW"/>
</dbReference>
<protein>
    <recommendedName>
        <fullName evidence="5">Integrase catalytic domain-containing protein</fullName>
    </recommendedName>
</protein>
<sequence length="1303" mass="144848">MASSSSSGAATPTLVGHPVIEKLTKNNFLLWRLQVLPTVRGAQMTGYLDSTTICPDAEISIKDGDTTKKIPNPEYAQGVAQDHQVFSYLMSTLSKEAMAQVATMETSAQVWKKISTYSSQTRARAVNTRIALATTKKKMRVLGDEMASSGKALEDEELVQYILAGLDLDYNPVVSAIAARVEPIIIGEMYSLLLSFEQHLDLYDGGTQSSANTAARGGRGGNRGGFSRGRGAYGRGCGYGRDGGREQGHGNSYQGRFNGNRSRRDVMCQVCFKEGHSAAKCWHRFEEDYVPDQRHTTAAAAYNVGQNWYTDTGATDHITETCNEEKYIGNDKIHAVNGSGMVISHVGQSVIHTPVHNLDLKNVLYVTKKILLRGRCRHGLYPIPFGSLQANKAAYGAIKPSSEVWHGCLGHPSYPVVHRSFRLRCLSTREEPSVALPISTSVSSVPLELVISDVWGPATESVGRKQYYVRFIDDQSKFVWLYLLRNKSDVFQVFKEFQKLVEHHFNRKIVSIQTDWGGEYEKLHPFFTSLGIVHHVSCPHAHQQNSAAERKHRHIVEVGLHMLAHASMPIKFWDEAFLAAAYLINRTLSKVINHDTPFERLFQKKPDYNFLRIFGCACWPNLRPYNTKKLQFRSKQCVFLGYSNSHKGYKCLDPSNGRVYISGDVIFDEEVFPFSKLHHNSGARLRQEILLLPSSSDQRGHVTDDQLANLPINPHSIINLEHNNVSCGANVHGFMQTAGSSGRMVHGTGTEIEILEDSATQLSPGMHGDAEGSTVGHAVAPPTPIAASPADISVSPSAASPVTDSDSVGPNNNGAAASGSTAADVFATPVPPAPTRPATRLQQGIRKPKVYTDGSVRYGFLAENKEPSNLQEALENKNWKQAMDEEYMALVKNKTWHLVPPRQGQNIIDCKWVYKIKYKADVSIDRYKARLVPKGFSIDYEDTFSPVVKVDTIRTMLSIAVSKGWCLRQLDVKNVFLHGILEEDVFMRQPPGYEEASKCDFICKLDKALYGLKQAPRAWYARLSGKLQKLGFRASKADTSLFMYNKGSITIYLLVYVESLMILLWLVLRNMLSTGLLHDLQNDFALKDLGELHYFLGIEVKHSWSFAILNFDSAGHLLPCQQSLSISPCSYHYTLGMGLKILKSNSMLVSAFSDADWAGSLDDQRSTSGFAVFLGSNLISWSARKRATVSRSSTEAEYKAIANTTAELIWIQILLTELGIQHPKAARLNPVFHARTKHIEVDYHFVRERVARGLLDIQFISTHDQLADGFTKAISGRRLEEKVNVALCSASKMDKGWELTLEP</sequence>
<evidence type="ECO:0000313" key="6">
    <source>
        <dbReference type="EMBL" id="WVZ51017.1"/>
    </source>
</evidence>
<keyword evidence="4" id="KW-0812">Transmembrane</keyword>
<dbReference type="PROSITE" id="PS50994">
    <property type="entry name" value="INTEGRASE"/>
    <property type="match status" value="1"/>
</dbReference>
<dbReference type="PANTHER" id="PTHR42648">
    <property type="entry name" value="TRANSPOSASE, PUTATIVE-RELATED"/>
    <property type="match status" value="1"/>
</dbReference>
<accession>A0AAQ3SHA7</accession>
<feature type="domain" description="Integrase catalytic" evidence="5">
    <location>
        <begin position="442"/>
        <end position="605"/>
    </location>
</feature>
<keyword evidence="7" id="KW-1185">Reference proteome</keyword>
<feature type="compositionally biased region" description="Low complexity" evidence="3">
    <location>
        <begin position="807"/>
        <end position="822"/>
    </location>
</feature>
<dbReference type="InterPro" id="IPR013103">
    <property type="entry name" value="RVT_2"/>
</dbReference>
<feature type="compositionally biased region" description="Gly residues" evidence="3">
    <location>
        <begin position="217"/>
        <end position="227"/>
    </location>
</feature>
<dbReference type="InterPro" id="IPR036397">
    <property type="entry name" value="RNaseH_sf"/>
</dbReference>
<keyword evidence="1" id="KW-0479">Metal-binding</keyword>
<dbReference type="InterPro" id="IPR043502">
    <property type="entry name" value="DNA/RNA_pol_sf"/>
</dbReference>
<evidence type="ECO:0000256" key="2">
    <source>
        <dbReference type="ARBA" id="ARBA00022801"/>
    </source>
</evidence>
<dbReference type="Proteomes" id="UP001341281">
    <property type="component" value="Chromosome 01"/>
</dbReference>
<gene>
    <name evidence="6" type="ORF">U9M48_002209</name>
</gene>
<dbReference type="SUPFAM" id="SSF53098">
    <property type="entry name" value="Ribonuclease H-like"/>
    <property type="match status" value="1"/>
</dbReference>
<feature type="region of interest" description="Disordered" evidence="3">
    <location>
        <begin position="762"/>
        <end position="822"/>
    </location>
</feature>
<dbReference type="GO" id="GO:0003676">
    <property type="term" value="F:nucleic acid binding"/>
    <property type="evidence" value="ECO:0007669"/>
    <property type="project" value="InterPro"/>
</dbReference>
<dbReference type="PANTHER" id="PTHR42648:SF26">
    <property type="entry name" value="INTEGRASE CATALYTIC DOMAIN-CONTAINING PROTEIN"/>
    <property type="match status" value="1"/>
</dbReference>
<feature type="region of interest" description="Disordered" evidence="3">
    <location>
        <begin position="208"/>
        <end position="227"/>
    </location>
</feature>
<dbReference type="Pfam" id="PF07727">
    <property type="entry name" value="RVT_2"/>
    <property type="match status" value="1"/>
</dbReference>
<evidence type="ECO:0000259" key="5">
    <source>
        <dbReference type="PROSITE" id="PS50994"/>
    </source>
</evidence>
<keyword evidence="4" id="KW-0472">Membrane</keyword>
<dbReference type="SUPFAM" id="SSF56672">
    <property type="entry name" value="DNA/RNA polymerases"/>
    <property type="match status" value="1"/>
</dbReference>
<keyword evidence="4" id="KW-1133">Transmembrane helix</keyword>
<name>A0AAQ3SHA7_PASNO</name>